<dbReference type="InterPro" id="IPR029044">
    <property type="entry name" value="Nucleotide-diphossugar_trans"/>
</dbReference>
<protein>
    <recommendedName>
        <fullName evidence="5">Glycosyltransferase family 62 protein</fullName>
    </recommendedName>
</protein>
<evidence type="ECO:0000256" key="2">
    <source>
        <dbReference type="SAM" id="Phobius"/>
    </source>
</evidence>
<accession>A0ABQ7K0R2</accession>
<organism evidence="3 4">
    <name type="scientific">Linnemannia gamsii</name>
    <dbReference type="NCBI Taxonomy" id="64522"/>
    <lineage>
        <taxon>Eukaryota</taxon>
        <taxon>Fungi</taxon>
        <taxon>Fungi incertae sedis</taxon>
        <taxon>Mucoromycota</taxon>
        <taxon>Mortierellomycotina</taxon>
        <taxon>Mortierellomycetes</taxon>
        <taxon>Mortierellales</taxon>
        <taxon>Mortierellaceae</taxon>
        <taxon>Linnemannia</taxon>
    </lineage>
</organism>
<dbReference type="Pfam" id="PF03452">
    <property type="entry name" value="Anp1"/>
    <property type="match status" value="1"/>
</dbReference>
<keyword evidence="2" id="KW-1133">Transmembrane helix</keyword>
<reference evidence="3 4" key="1">
    <citation type="journal article" date="2020" name="Fungal Divers.">
        <title>Resolving the Mortierellaceae phylogeny through synthesis of multi-gene phylogenetics and phylogenomics.</title>
        <authorList>
            <person name="Vandepol N."/>
            <person name="Liber J."/>
            <person name="Desiro A."/>
            <person name="Na H."/>
            <person name="Kennedy M."/>
            <person name="Barry K."/>
            <person name="Grigoriev I.V."/>
            <person name="Miller A.N."/>
            <person name="O'Donnell K."/>
            <person name="Stajich J.E."/>
            <person name="Bonito G."/>
        </authorList>
    </citation>
    <scope>NUCLEOTIDE SEQUENCE [LARGE SCALE GENOMIC DNA]</scope>
    <source>
        <strain evidence="3 4">AD045</strain>
    </source>
</reference>
<dbReference type="Proteomes" id="UP001194696">
    <property type="component" value="Unassembled WGS sequence"/>
</dbReference>
<keyword evidence="2" id="KW-0812">Transmembrane</keyword>
<keyword evidence="4" id="KW-1185">Reference proteome</keyword>
<dbReference type="Gene3D" id="3.90.550.10">
    <property type="entry name" value="Spore Coat Polysaccharide Biosynthesis Protein SpsA, Chain A"/>
    <property type="match status" value="1"/>
</dbReference>
<dbReference type="InterPro" id="IPR052086">
    <property type="entry name" value="Mannan_Polymerase_Subunit"/>
</dbReference>
<proteinExistence type="inferred from homology"/>
<gene>
    <name evidence="3" type="ORF">BGZ96_007214</name>
</gene>
<evidence type="ECO:0008006" key="5">
    <source>
        <dbReference type="Google" id="ProtNLM"/>
    </source>
</evidence>
<evidence type="ECO:0000256" key="1">
    <source>
        <dbReference type="ARBA" id="ARBA00037964"/>
    </source>
</evidence>
<evidence type="ECO:0000313" key="4">
    <source>
        <dbReference type="Proteomes" id="UP001194696"/>
    </source>
</evidence>
<feature type="transmembrane region" description="Helical" evidence="2">
    <location>
        <begin position="15"/>
        <end position="34"/>
    </location>
</feature>
<name>A0ABQ7K0R2_9FUNG</name>
<dbReference type="PANTHER" id="PTHR43083">
    <property type="entry name" value="MANNAN POLYMERASE II"/>
    <property type="match status" value="1"/>
</dbReference>
<keyword evidence="2" id="KW-0472">Membrane</keyword>
<dbReference type="PANTHER" id="PTHR43083:SF6">
    <property type="entry name" value="MANNAN POLYMERASE COMPLEXES SUBUNIT MNN9"/>
    <property type="match status" value="1"/>
</dbReference>
<comment type="caution">
    <text evidence="3">The sequence shown here is derived from an EMBL/GenBank/DDBJ whole genome shotgun (WGS) entry which is preliminary data.</text>
</comment>
<evidence type="ECO:0000313" key="3">
    <source>
        <dbReference type="EMBL" id="KAG0289146.1"/>
    </source>
</evidence>
<comment type="similarity">
    <text evidence="1">Belongs to the ANP1/MMN9/VAN1 family.</text>
</comment>
<sequence>MAFRAFAQGPSTFHLRYLVLAVIAMYIFTCLFNITDLRSSNLQPSNFKPSPTDVKPSHYSSNFEFRFINPSVHPVPGKQTVLVLTLVRNRESWSGNRRFPDFLSIVQGFDYPMSNINLGILASDRTEFNAITDYIKGLPDDKNPFGQIHVILREKDAGIARKDRKADNEQRDRRRLIARLRNYLLYTTLRDEDSVLWIDSDMIRVPNDLLGRMIDSGKDVITTATRSGPRGNFIDLNAWVGERIKPNAEEQATIEQGGIFVPRPKSVKFTHELQEEFTELDSVGGTVLFVRGEVHREGVAFTTNYVIGAGWKYEGYDGIESEGLCYVAGFLGYKCWGMPHAIAEHSEN</sequence>
<dbReference type="EMBL" id="JAAAIM010000364">
    <property type="protein sequence ID" value="KAG0289146.1"/>
    <property type="molecule type" value="Genomic_DNA"/>
</dbReference>